<dbReference type="OrthoDB" id="340432at2759"/>
<dbReference type="GO" id="GO:0042177">
    <property type="term" value="P:negative regulation of protein catabolic process"/>
    <property type="evidence" value="ECO:0007669"/>
    <property type="project" value="Ensembl"/>
</dbReference>
<dbReference type="GO" id="GO:0005730">
    <property type="term" value="C:nucleolus"/>
    <property type="evidence" value="ECO:0007669"/>
    <property type="project" value="Ensembl"/>
</dbReference>
<name>A0A7M4EHZ2_CROPO</name>
<dbReference type="GO" id="GO:0051059">
    <property type="term" value="F:NF-kappaB binding"/>
    <property type="evidence" value="ECO:0007669"/>
    <property type="project" value="Ensembl"/>
</dbReference>
<dbReference type="GO" id="GO:0060318">
    <property type="term" value="P:definitive erythrocyte differentiation"/>
    <property type="evidence" value="ECO:0007669"/>
    <property type="project" value="Ensembl"/>
</dbReference>
<dbReference type="PANTHER" id="PTHR14894:SF0">
    <property type="entry name" value="CDK5 REGULATORY SUBUNIT-ASSOCIATED PROTEIN 3"/>
    <property type="match status" value="1"/>
</dbReference>
<dbReference type="GO" id="GO:0045944">
    <property type="term" value="P:positive regulation of transcription by RNA polymerase II"/>
    <property type="evidence" value="ECO:0007669"/>
    <property type="project" value="Ensembl"/>
</dbReference>
<dbReference type="GO" id="GO:0051019">
    <property type="term" value="F:mitogen-activated protein kinase binding"/>
    <property type="evidence" value="ECO:0007669"/>
    <property type="project" value="Ensembl"/>
</dbReference>
<organism evidence="3 4">
    <name type="scientific">Crocodylus porosus</name>
    <name type="common">Saltwater crocodile</name>
    <name type="synonym">Estuarine crocodile</name>
    <dbReference type="NCBI Taxonomy" id="8502"/>
    <lineage>
        <taxon>Eukaryota</taxon>
        <taxon>Metazoa</taxon>
        <taxon>Chordata</taxon>
        <taxon>Craniata</taxon>
        <taxon>Vertebrata</taxon>
        <taxon>Euteleostomi</taxon>
        <taxon>Archelosauria</taxon>
        <taxon>Archosauria</taxon>
        <taxon>Crocodylia</taxon>
        <taxon>Longirostres</taxon>
        <taxon>Crocodylidae</taxon>
        <taxon>Crocodylus</taxon>
    </lineage>
</organism>
<dbReference type="GO" id="GO:0005789">
    <property type="term" value="C:endoplasmic reticulum membrane"/>
    <property type="evidence" value="ECO:0007669"/>
    <property type="project" value="Ensembl"/>
</dbReference>
<dbReference type="GO" id="GO:0005829">
    <property type="term" value="C:cytosol"/>
    <property type="evidence" value="ECO:0007669"/>
    <property type="project" value="Ensembl"/>
</dbReference>
<dbReference type="CTD" id="80279"/>
<proteinExistence type="inferred from homology"/>
<dbReference type="RefSeq" id="XP_019403908.1">
    <property type="nucleotide sequence ID" value="XM_019548363.1"/>
</dbReference>
<dbReference type="GO" id="GO:0007095">
    <property type="term" value="P:mitotic G2 DNA damage checkpoint signaling"/>
    <property type="evidence" value="ECO:0007669"/>
    <property type="project" value="Ensembl"/>
</dbReference>
<reference evidence="3" key="1">
    <citation type="submission" date="2025-08" db="UniProtKB">
        <authorList>
            <consortium name="Ensembl"/>
        </authorList>
    </citation>
    <scope>IDENTIFICATION</scope>
</reference>
<evidence type="ECO:0000256" key="1">
    <source>
        <dbReference type="ARBA" id="ARBA00007478"/>
    </source>
</evidence>
<dbReference type="PANTHER" id="PTHR14894">
    <property type="entry name" value="CDK5 REGULATORY SUBUNIT-ASSOCIATED PROTEIN 3"/>
    <property type="match status" value="1"/>
</dbReference>
<dbReference type="GO" id="GO:0071569">
    <property type="term" value="P:protein ufmylation"/>
    <property type="evidence" value="ECO:0007669"/>
    <property type="project" value="Ensembl"/>
</dbReference>
<dbReference type="GO" id="GO:0030332">
    <property type="term" value="F:cyclin binding"/>
    <property type="evidence" value="ECO:0007669"/>
    <property type="project" value="Ensembl"/>
</dbReference>
<dbReference type="GO" id="GO:0032991">
    <property type="term" value="C:protein-containing complex"/>
    <property type="evidence" value="ECO:0007669"/>
    <property type="project" value="Ensembl"/>
</dbReference>
<evidence type="ECO:0000313" key="3">
    <source>
        <dbReference type="Ensembl" id="ENSCPRP00005010037.1"/>
    </source>
</evidence>
<dbReference type="OMA" id="CRLYEKN"/>
<dbReference type="KEGG" id="cpoo:109318897"/>
<dbReference type="GO" id="GO:1990756">
    <property type="term" value="F:ubiquitin-like ligase-substrate adaptor activity"/>
    <property type="evidence" value="ECO:0007669"/>
    <property type="project" value="Ensembl"/>
</dbReference>
<dbReference type="GO" id="GO:0005813">
    <property type="term" value="C:centrosome"/>
    <property type="evidence" value="ECO:0007669"/>
    <property type="project" value="Ensembl"/>
</dbReference>
<dbReference type="GO" id="GO:0140501">
    <property type="term" value="P:positive regulation of reticulophagy"/>
    <property type="evidence" value="ECO:0007669"/>
    <property type="project" value="Ensembl"/>
</dbReference>
<dbReference type="GO" id="GO:0072344">
    <property type="term" value="P:rescue of stalled ribosome"/>
    <property type="evidence" value="ECO:0007669"/>
    <property type="project" value="Ensembl"/>
</dbReference>
<evidence type="ECO:0000256" key="2">
    <source>
        <dbReference type="SAM" id="Coils"/>
    </source>
</evidence>
<dbReference type="GO" id="GO:0030968">
    <property type="term" value="P:endoplasmic reticulum unfolded protein response"/>
    <property type="evidence" value="ECO:0007669"/>
    <property type="project" value="Ensembl"/>
</dbReference>
<dbReference type="Ensembl" id="ENSCPRT00005011825.1">
    <property type="protein sequence ID" value="ENSCPRP00005010037.1"/>
    <property type="gene ID" value="ENSCPRG00005007163.1"/>
</dbReference>
<dbReference type="GeneID" id="109318897"/>
<dbReference type="GO" id="GO:0008283">
    <property type="term" value="P:cell population proliferation"/>
    <property type="evidence" value="ECO:0007669"/>
    <property type="project" value="Ensembl"/>
</dbReference>
<dbReference type="GO" id="GO:0044389">
    <property type="term" value="F:ubiquitin-like protein ligase binding"/>
    <property type="evidence" value="ECO:0007669"/>
    <property type="project" value="Ensembl"/>
</dbReference>
<protein>
    <submittedName>
        <fullName evidence="3">CDK5 regulatory subunit associated protein 3</fullName>
    </submittedName>
</protein>
<sequence length="512" mass="58180">MQDYQNLPIDIQTSKLLDWLVDRRHCSLKWQTHVLHIREKINTAIQDMPESEEIKQLLSGSYIHYFHCLRIVDILKGTEASTKNIFGRYSSQRMKDWQEVVSLYEKENAYLAELASLLVRNVSYEIPSLKKQISKCQQLQQEYSRKEEECQLGAAEMRERFYTSCKQYGITGNNVHRELLALVKDLPSQLAEIGAGAKVLSEAIELYQACVQFVCESSTEQVVPMLRHVQEHGDTTIYEWRKGVKPTTVERPHVEEVLEQQDEEAIDWGDFAVESVPVLDAADYGISIEDGAQVEEIDWGISLEPAPQGTVGDGIDWGSGDSKTMQITVLETGTQVSEGVARGPDALTLLENPETRSQVIDELMELETFLSQRIVEMSEEADVLSVSQFQLAPPILQGQTREKVADSLSVIQDLIGRLTNLRMQHLFMILASPRYVDRVSDLLRQKLKQADLLVLKKEFMVQKREEALAEQGALEPRLDLLVQKTKELQKLIEADISKRYSGRPVNLMGMSL</sequence>
<dbReference type="GO" id="GO:0005874">
    <property type="term" value="C:microtubule"/>
    <property type="evidence" value="ECO:0007669"/>
    <property type="project" value="Ensembl"/>
</dbReference>
<accession>A0A7M4EHZ2</accession>
<evidence type="ECO:0000313" key="4">
    <source>
        <dbReference type="Proteomes" id="UP000594220"/>
    </source>
</evidence>
<keyword evidence="2" id="KW-0175">Coiled coil</keyword>
<dbReference type="GO" id="GO:0001889">
    <property type="term" value="P:liver development"/>
    <property type="evidence" value="ECO:0007669"/>
    <property type="project" value="Ensembl"/>
</dbReference>
<dbReference type="Proteomes" id="UP000594220">
    <property type="component" value="Unplaced"/>
</dbReference>
<dbReference type="GO" id="GO:1901798">
    <property type="term" value="P:positive regulation of signal transduction by p53 class mediator"/>
    <property type="evidence" value="ECO:0007669"/>
    <property type="project" value="Ensembl"/>
</dbReference>
<dbReference type="GO" id="GO:1900182">
    <property type="term" value="P:positive regulation of protein localization to nucleus"/>
    <property type="evidence" value="ECO:0007669"/>
    <property type="project" value="Ensembl"/>
</dbReference>
<keyword evidence="4" id="KW-1185">Reference proteome</keyword>
<dbReference type="GO" id="GO:0031398">
    <property type="term" value="P:positive regulation of protein ubiquitination"/>
    <property type="evidence" value="ECO:0007669"/>
    <property type="project" value="Ensembl"/>
</dbReference>
<dbReference type="Pfam" id="PF05600">
    <property type="entry name" value="CDK5RAP3"/>
    <property type="match status" value="1"/>
</dbReference>
<dbReference type="GO" id="GO:0030262">
    <property type="term" value="P:apoptotic nuclear changes"/>
    <property type="evidence" value="ECO:0007669"/>
    <property type="project" value="Ensembl"/>
</dbReference>
<feature type="coiled-coil region" evidence="2">
    <location>
        <begin position="129"/>
        <end position="156"/>
    </location>
</feature>
<comment type="similarity">
    <text evidence="1">Belongs to the CDK5RAP3 family.</text>
</comment>
<dbReference type="AlphaFoldDB" id="A0A7M4EHZ2"/>
<dbReference type="GeneTree" id="ENSGT00390000000713"/>
<dbReference type="GO" id="GO:0097371">
    <property type="term" value="F:MDM2/MDM4 family protein binding"/>
    <property type="evidence" value="ECO:0007669"/>
    <property type="project" value="Ensembl"/>
</dbReference>
<dbReference type="GO" id="GO:1903052">
    <property type="term" value="P:positive regulation of proteolysis involved in protein catabolic process"/>
    <property type="evidence" value="ECO:0007669"/>
    <property type="project" value="Ensembl"/>
</dbReference>
<dbReference type="InterPro" id="IPR008491">
    <property type="entry name" value="CDK5RAP3"/>
</dbReference>
<gene>
    <name evidence="3" type="primary">CDK5RAP3</name>
</gene>
<reference evidence="3" key="2">
    <citation type="submission" date="2025-09" db="UniProtKB">
        <authorList>
            <consortium name="Ensembl"/>
        </authorList>
    </citation>
    <scope>IDENTIFICATION</scope>
</reference>